<gene>
    <name evidence="6 8" type="primary">argJ</name>
    <name evidence="7" type="ORF">CIMIT_05935</name>
    <name evidence="8" type="ORF">SAMEA4535761_01251</name>
</gene>
<evidence type="ECO:0000313" key="10">
    <source>
        <dbReference type="Proteomes" id="UP000215374"/>
    </source>
</evidence>
<dbReference type="NCBIfam" id="NF003802">
    <property type="entry name" value="PRK05388.1"/>
    <property type="match status" value="1"/>
</dbReference>
<evidence type="ECO:0000256" key="2">
    <source>
        <dbReference type="ARBA" id="ARBA00011475"/>
    </source>
</evidence>
<feature type="chain" id="PRO_5034493392" description="Arginine biosynthesis bifunctional protein ArgJ beta chain" evidence="6">
    <location>
        <begin position="185"/>
        <end position="390"/>
    </location>
</feature>
<dbReference type="STRING" id="156978.CIMIT_05935"/>
<dbReference type="SUPFAM" id="SSF56266">
    <property type="entry name" value="DmpA/ArgJ-like"/>
    <property type="match status" value="1"/>
</dbReference>
<dbReference type="HOGENOM" id="CLU_027172_2_0_11"/>
<feature type="binding site" evidence="6">
    <location>
        <position position="185"/>
    </location>
    <ligand>
        <name>substrate</name>
    </ligand>
</feature>
<comment type="subunit">
    <text evidence="2 6">Heterotetramer of two alpha and two beta chains.</text>
</comment>
<keyword evidence="3 6" id="KW-0808">Transferase</keyword>
<keyword evidence="6" id="KW-0963">Cytoplasm</keyword>
<dbReference type="InterPro" id="IPR002813">
    <property type="entry name" value="Arg_biosynth_ArgJ"/>
</dbReference>
<dbReference type="KEGG" id="cii:CIMIT_05935"/>
<dbReference type="EMBL" id="LT906467">
    <property type="protein sequence ID" value="SNV71277.1"/>
    <property type="molecule type" value="Genomic_DNA"/>
</dbReference>
<dbReference type="HAMAP" id="MF_01106">
    <property type="entry name" value="ArgJ"/>
    <property type="match status" value="1"/>
</dbReference>
<keyword evidence="6" id="KW-0511">Multifunctional enzyme</keyword>
<comment type="pathway">
    <text evidence="6">Amino-acid biosynthesis; L-arginine biosynthesis; L-ornithine and N-acetyl-L-glutamate from L-glutamate and N(2)-acetyl-L-ornithine (cyclic): step 1/1.</text>
</comment>
<keyword evidence="5 6" id="KW-0012">Acyltransferase</keyword>
<dbReference type="NCBIfam" id="TIGR00120">
    <property type="entry name" value="ArgJ"/>
    <property type="match status" value="1"/>
</dbReference>
<evidence type="ECO:0000313" key="8">
    <source>
        <dbReference type="EMBL" id="SNV71277.1"/>
    </source>
</evidence>
<feature type="site" description="Involved in the stabilization of negative charge on the oxyanion by the formation of the oxyanion hole" evidence="6">
    <location>
        <position position="115"/>
    </location>
</feature>
<name>A0A076NP01_9CORY</name>
<evidence type="ECO:0000256" key="5">
    <source>
        <dbReference type="ARBA" id="ARBA00023315"/>
    </source>
</evidence>
<dbReference type="GO" id="GO:0006592">
    <property type="term" value="P:ornithine biosynthetic process"/>
    <property type="evidence" value="ECO:0007669"/>
    <property type="project" value="TreeGrafter"/>
</dbReference>
<dbReference type="Proteomes" id="UP000028780">
    <property type="component" value="Chromosome"/>
</dbReference>
<dbReference type="GO" id="GO:0004042">
    <property type="term" value="F:L-glutamate N-acetyltransferase activity"/>
    <property type="evidence" value="ECO:0007669"/>
    <property type="project" value="UniProtKB-UniRule"/>
</dbReference>
<dbReference type="AlphaFoldDB" id="A0A076NP01"/>
<evidence type="ECO:0000256" key="1">
    <source>
        <dbReference type="ARBA" id="ARBA00006774"/>
    </source>
</evidence>
<dbReference type="PANTHER" id="PTHR23100">
    <property type="entry name" value="ARGININE BIOSYNTHESIS BIFUNCTIONAL PROTEIN ARGJ"/>
    <property type="match status" value="1"/>
</dbReference>
<dbReference type="CDD" id="cd02152">
    <property type="entry name" value="OAT"/>
    <property type="match status" value="1"/>
</dbReference>
<organism evidence="7 9">
    <name type="scientific">Corynebacterium imitans</name>
    <dbReference type="NCBI Taxonomy" id="156978"/>
    <lineage>
        <taxon>Bacteria</taxon>
        <taxon>Bacillati</taxon>
        <taxon>Actinomycetota</taxon>
        <taxon>Actinomycetes</taxon>
        <taxon>Mycobacteriales</taxon>
        <taxon>Corynebacteriaceae</taxon>
        <taxon>Corynebacterium</taxon>
    </lineage>
</organism>
<feature type="site" description="Cleavage; by autolysis" evidence="6">
    <location>
        <begin position="184"/>
        <end position="185"/>
    </location>
</feature>
<dbReference type="GO" id="GO:0005737">
    <property type="term" value="C:cytoplasm"/>
    <property type="evidence" value="ECO:0007669"/>
    <property type="project" value="UniProtKB-SubCell"/>
</dbReference>
<feature type="active site" description="Nucleophile" evidence="6">
    <location>
        <position position="185"/>
    </location>
</feature>
<dbReference type="Gene3D" id="3.10.20.340">
    <property type="entry name" value="ArgJ beta chain, C-terminal domain"/>
    <property type="match status" value="1"/>
</dbReference>
<dbReference type="UniPathway" id="UPA00068">
    <property type="reaction ID" value="UER00106"/>
</dbReference>
<feature type="binding site" evidence="6">
    <location>
        <position position="385"/>
    </location>
    <ligand>
        <name>substrate</name>
    </ligand>
</feature>
<dbReference type="eggNOG" id="COG1364">
    <property type="taxonomic scope" value="Bacteria"/>
</dbReference>
<dbReference type="PANTHER" id="PTHR23100:SF0">
    <property type="entry name" value="ARGININE BIOSYNTHESIS BIFUNCTIONAL PROTEIN ARGJ, MITOCHONDRIAL"/>
    <property type="match status" value="1"/>
</dbReference>
<reference evidence="8 10" key="2">
    <citation type="submission" date="2017-06" db="EMBL/GenBank/DDBJ databases">
        <authorList>
            <consortium name="Pathogen Informatics"/>
        </authorList>
    </citation>
    <scope>NUCLEOTIDE SEQUENCE [LARGE SCALE GENOMIC DNA]</scope>
    <source>
        <strain evidence="8 10">NCTC13015</strain>
    </source>
</reference>
<feature type="binding site" evidence="6">
    <location>
        <position position="152"/>
    </location>
    <ligand>
        <name>substrate</name>
    </ligand>
</feature>
<comment type="catalytic activity">
    <reaction evidence="6">
        <text>L-glutamate + acetyl-CoA = N-acetyl-L-glutamate + CoA + H(+)</text>
        <dbReference type="Rhea" id="RHEA:24292"/>
        <dbReference type="ChEBI" id="CHEBI:15378"/>
        <dbReference type="ChEBI" id="CHEBI:29985"/>
        <dbReference type="ChEBI" id="CHEBI:44337"/>
        <dbReference type="ChEBI" id="CHEBI:57287"/>
        <dbReference type="ChEBI" id="CHEBI:57288"/>
        <dbReference type="EC" id="2.3.1.1"/>
    </reaction>
</comment>
<evidence type="ECO:0000313" key="7">
    <source>
        <dbReference type="EMBL" id="AIJ33495.1"/>
    </source>
</evidence>
<dbReference type="Gene3D" id="3.60.70.12">
    <property type="entry name" value="L-amino peptidase D-ALA esterase/amidase"/>
    <property type="match status" value="1"/>
</dbReference>
<dbReference type="OrthoDB" id="9804242at2"/>
<dbReference type="InterPro" id="IPR042195">
    <property type="entry name" value="ArgJ_beta_C"/>
</dbReference>
<accession>A0A076NP01</accession>
<dbReference type="Proteomes" id="UP000215374">
    <property type="component" value="Chromosome 1"/>
</dbReference>
<dbReference type="EC" id="2.3.1.1" evidence="6"/>
<dbReference type="EMBL" id="CP009211">
    <property type="protein sequence ID" value="AIJ33495.1"/>
    <property type="molecule type" value="Genomic_DNA"/>
</dbReference>
<keyword evidence="4 6" id="KW-0068">Autocatalytic cleavage</keyword>
<reference evidence="7 9" key="1">
    <citation type="submission" date="2014-08" db="EMBL/GenBank/DDBJ databases">
        <title>Complete genome sequence of Corynebacterium imitans DSM 44264, isolated from a five-month-old boy with suspected pharyngeal diphtheria.</title>
        <authorList>
            <person name="Mollmann S."/>
            <person name="Albersmeier A."/>
            <person name="Ruckert C."/>
            <person name="Tauch A."/>
        </authorList>
    </citation>
    <scope>NUCLEOTIDE SEQUENCE [LARGE SCALE GENOMIC DNA]</scope>
    <source>
        <strain evidence="7 9">DSM 44264</strain>
    </source>
</reference>
<dbReference type="EC" id="2.3.1.35" evidence="6"/>
<dbReference type="GO" id="GO:0006526">
    <property type="term" value="P:L-arginine biosynthetic process"/>
    <property type="evidence" value="ECO:0007669"/>
    <property type="project" value="UniProtKB-UniRule"/>
</dbReference>
<comment type="subcellular location">
    <subcellularLocation>
        <location evidence="6">Cytoplasm</location>
    </subcellularLocation>
</comment>
<dbReference type="InterPro" id="IPR016117">
    <property type="entry name" value="ArgJ-like_dom_sf"/>
</dbReference>
<evidence type="ECO:0000256" key="3">
    <source>
        <dbReference type="ARBA" id="ARBA00022679"/>
    </source>
</evidence>
<feature type="binding site" evidence="6">
    <location>
        <position position="174"/>
    </location>
    <ligand>
        <name>substrate</name>
    </ligand>
</feature>
<comment type="similarity">
    <text evidence="1 6">Belongs to the ArgJ family.</text>
</comment>
<keyword evidence="6" id="KW-0055">Arginine biosynthesis</keyword>
<dbReference type="RefSeq" id="WP_038590409.1">
    <property type="nucleotide sequence ID" value="NZ_CP009211.1"/>
</dbReference>
<comment type="catalytic activity">
    <reaction evidence="6">
        <text>N(2)-acetyl-L-ornithine + L-glutamate = N-acetyl-L-glutamate + L-ornithine</text>
        <dbReference type="Rhea" id="RHEA:15349"/>
        <dbReference type="ChEBI" id="CHEBI:29985"/>
        <dbReference type="ChEBI" id="CHEBI:44337"/>
        <dbReference type="ChEBI" id="CHEBI:46911"/>
        <dbReference type="ChEBI" id="CHEBI:57805"/>
        <dbReference type="EC" id="2.3.1.35"/>
    </reaction>
</comment>
<proteinExistence type="inferred from homology"/>
<protein>
    <recommendedName>
        <fullName evidence="6">Arginine biosynthesis bifunctional protein ArgJ</fullName>
    </recommendedName>
    <domain>
        <recommendedName>
            <fullName evidence="6">Glutamate N-acetyltransferase</fullName>
            <ecNumber evidence="6">2.3.1.35</ecNumber>
        </recommendedName>
        <alternativeName>
            <fullName evidence="6">Ornithine acetyltransferase</fullName>
            <shortName evidence="6">OATase</shortName>
        </alternativeName>
        <alternativeName>
            <fullName evidence="6">Ornithine transacetylase</fullName>
        </alternativeName>
    </domain>
    <domain>
        <recommendedName>
            <fullName evidence="6">Amino-acid acetyltransferase</fullName>
            <ecNumber evidence="6">2.3.1.1</ecNumber>
        </recommendedName>
        <alternativeName>
            <fullName evidence="6">N-acetylglutamate synthase</fullName>
            <shortName evidence="6">AGSase</shortName>
        </alternativeName>
    </domain>
    <component>
        <recommendedName>
            <fullName evidence="6">Arginine biosynthesis bifunctional protein ArgJ alpha chain</fullName>
        </recommendedName>
    </component>
    <component>
        <recommendedName>
            <fullName evidence="6">Arginine biosynthesis bifunctional protein ArgJ beta chain</fullName>
        </recommendedName>
    </component>
</protein>
<evidence type="ECO:0000256" key="4">
    <source>
        <dbReference type="ARBA" id="ARBA00022813"/>
    </source>
</evidence>
<keyword evidence="6" id="KW-0028">Amino-acid biosynthesis</keyword>
<sequence>MSTHNAQGVTAPQGFTAAAAQAGIKPSGKPDMALVVNTGPRFDAAAVFTRNRVKASPVKLSQQAVADGSLRAVLYNSGNANACNGAQGDADARESQAYASAALGVDAGEVAVCSTGLIGELLEMDKVKGGVDALVPALGTDNGQAAADAILTTDLVRKEAVYSGEGFTVGAMGKGVGMMAPSLATMLVCITTDAQATPEALEVALRKATKVTFDTVDIDGSTSTNDTVIVMANGASGTTPRQEELDAAILHVCDSLARQMQADAEGVTKRVNITVTGTADDEQALNAARTLGRDNLFKCAMFGSDPNWGRTLAAVGMADAEMDPDKISVSFNGEAVCIDSTGTPGAREVDLSGADIDVLVDLGTGGPGKATVHTTDLSHDYVEINSAYSS</sequence>
<dbReference type="Pfam" id="PF01960">
    <property type="entry name" value="ArgJ"/>
    <property type="match status" value="1"/>
</dbReference>
<comment type="pathway">
    <text evidence="6">Amino-acid biosynthesis; L-arginine biosynthesis; N(2)-acetyl-L-ornithine from L-glutamate: step 1/4.</text>
</comment>
<dbReference type="GO" id="GO:0004358">
    <property type="term" value="F:L-glutamate N-acetyltransferase activity, acting on acetyl-L-ornithine as donor"/>
    <property type="evidence" value="ECO:0007669"/>
    <property type="project" value="UniProtKB-UniRule"/>
</dbReference>
<feature type="chain" id="PRO_5034493391" description="Arginine biosynthesis bifunctional protein ArgJ alpha chain" evidence="6">
    <location>
        <begin position="1"/>
        <end position="184"/>
    </location>
</feature>
<comment type="function">
    <text evidence="6">Catalyzes two activities which are involved in the cyclic version of arginine biosynthesis: the synthesis of N-acetylglutamate from glutamate and acetyl-CoA as the acetyl donor, and of ornithine by transacetylation between N(2)-acetylornithine and glutamate.</text>
</comment>
<feature type="binding site" evidence="6">
    <location>
        <position position="390"/>
    </location>
    <ligand>
        <name>substrate</name>
    </ligand>
</feature>
<feature type="site" description="Involved in the stabilization of negative charge on the oxyanion by the formation of the oxyanion hole" evidence="6">
    <location>
        <position position="116"/>
    </location>
</feature>
<evidence type="ECO:0000256" key="6">
    <source>
        <dbReference type="HAMAP-Rule" id="MF_01106"/>
    </source>
</evidence>
<feature type="binding site" evidence="6">
    <location>
        <position position="265"/>
    </location>
    <ligand>
        <name>substrate</name>
    </ligand>
</feature>
<keyword evidence="9" id="KW-1185">Reference proteome</keyword>
<evidence type="ECO:0000313" key="9">
    <source>
        <dbReference type="Proteomes" id="UP000028780"/>
    </source>
</evidence>